<evidence type="ECO:0000259" key="8">
    <source>
        <dbReference type="SMART" id="SM01263"/>
    </source>
</evidence>
<dbReference type="Pfam" id="PF09127">
    <property type="entry name" value="Leuk-A4-hydro_C"/>
    <property type="match status" value="1"/>
</dbReference>
<dbReference type="InterPro" id="IPR014782">
    <property type="entry name" value="Peptidase_M1_dom"/>
</dbReference>
<organism evidence="9 10">
    <name type="scientific">Taxus chinensis</name>
    <name type="common">Chinese yew</name>
    <name type="synonym">Taxus wallichiana var. chinensis</name>
    <dbReference type="NCBI Taxonomy" id="29808"/>
    <lineage>
        <taxon>Eukaryota</taxon>
        <taxon>Viridiplantae</taxon>
        <taxon>Streptophyta</taxon>
        <taxon>Embryophyta</taxon>
        <taxon>Tracheophyta</taxon>
        <taxon>Spermatophyta</taxon>
        <taxon>Pinopsida</taxon>
        <taxon>Pinidae</taxon>
        <taxon>Conifers II</taxon>
        <taxon>Cupressales</taxon>
        <taxon>Taxaceae</taxon>
        <taxon>Taxus</taxon>
    </lineage>
</organism>
<comment type="cofactor">
    <cofactor evidence="1">
        <name>Zn(2+)</name>
        <dbReference type="ChEBI" id="CHEBI:29105"/>
    </cofactor>
</comment>
<evidence type="ECO:0000313" key="9">
    <source>
        <dbReference type="EMBL" id="KAH9318524.1"/>
    </source>
</evidence>
<keyword evidence="6" id="KW-0862">Zinc</keyword>
<keyword evidence="3" id="KW-0645">Protease</keyword>
<dbReference type="PANTHER" id="PTHR45726:SF3">
    <property type="entry name" value="LEUKOTRIENE A-4 HYDROLASE"/>
    <property type="match status" value="1"/>
</dbReference>
<protein>
    <recommendedName>
        <fullName evidence="8">Peptidase M1 leukotriene A4 hydrolase/aminopeptidase C-terminal domain-containing protein</fullName>
    </recommendedName>
</protein>
<sequence>GFTTYAERRIVEAVDGKERAALNIGLGCAGLRDDMERFKDNLEFTKLRTNQEGIDPDDVYSCVPYEKGFQFLWRIERQVGRPAFDEFLKKYSLNFKFQSIDTDTFLAFLKKNLPGIENEVDLDLWIDGVGLPPDVMEPVSAIHRKVLSASQDFMSGGMPVEEEHSKWQGQEWRLYLESLPKKLDPSQIWGLDRRFGFSESKNWEVKVAFLTIAAYSGYRGLFGEIEKCLKEVGRMMFLRPLYTGLLQSSCGDEGKKLARKVFEEARNSYHPIAQGVIESLMSKFT</sequence>
<evidence type="ECO:0000256" key="2">
    <source>
        <dbReference type="ARBA" id="ARBA00010136"/>
    </source>
</evidence>
<evidence type="ECO:0000256" key="3">
    <source>
        <dbReference type="ARBA" id="ARBA00022670"/>
    </source>
</evidence>
<feature type="non-terminal residue" evidence="9">
    <location>
        <position position="285"/>
    </location>
</feature>
<dbReference type="GO" id="GO:0008237">
    <property type="term" value="F:metallopeptidase activity"/>
    <property type="evidence" value="ECO:0007669"/>
    <property type="project" value="UniProtKB-KW"/>
</dbReference>
<dbReference type="AlphaFoldDB" id="A0AA38GBB6"/>
<dbReference type="Proteomes" id="UP000824469">
    <property type="component" value="Unassembled WGS sequence"/>
</dbReference>
<dbReference type="InterPro" id="IPR015211">
    <property type="entry name" value="Peptidase_M1_C"/>
</dbReference>
<dbReference type="Gene3D" id="1.25.40.320">
    <property type="entry name" value="Peptidase M1, leukotriene A4 hydrolase/aminopeptidase C-terminal domain"/>
    <property type="match status" value="1"/>
</dbReference>
<keyword evidence="4" id="KW-0479">Metal-binding</keyword>
<proteinExistence type="inferred from homology"/>
<dbReference type="EMBL" id="JAHRHJ020000004">
    <property type="protein sequence ID" value="KAH9318524.1"/>
    <property type="molecule type" value="Genomic_DNA"/>
</dbReference>
<name>A0AA38GBB6_TAXCH</name>
<dbReference type="Gene3D" id="1.10.390.10">
    <property type="entry name" value="Neutral Protease Domain 2"/>
    <property type="match status" value="1"/>
</dbReference>
<dbReference type="InterPro" id="IPR034015">
    <property type="entry name" value="M1_LTA4H"/>
</dbReference>
<keyword evidence="5" id="KW-0378">Hydrolase</keyword>
<dbReference type="InterPro" id="IPR038502">
    <property type="entry name" value="M1_LTA-4_hydro/amino_C_sf"/>
</dbReference>
<feature type="domain" description="Peptidase M1 leukotriene A4 hydrolase/aminopeptidase C-terminal" evidence="8">
    <location>
        <begin position="134"/>
        <end position="281"/>
    </location>
</feature>
<dbReference type="InterPro" id="IPR027268">
    <property type="entry name" value="Peptidase_M4/M1_CTD_sf"/>
</dbReference>
<dbReference type="GO" id="GO:0006508">
    <property type="term" value="P:proteolysis"/>
    <property type="evidence" value="ECO:0007669"/>
    <property type="project" value="UniProtKB-KW"/>
</dbReference>
<dbReference type="InterPro" id="IPR016024">
    <property type="entry name" value="ARM-type_fold"/>
</dbReference>
<dbReference type="GO" id="GO:0008270">
    <property type="term" value="F:zinc ion binding"/>
    <property type="evidence" value="ECO:0007669"/>
    <property type="project" value="InterPro"/>
</dbReference>
<evidence type="ECO:0000256" key="6">
    <source>
        <dbReference type="ARBA" id="ARBA00022833"/>
    </source>
</evidence>
<accession>A0AA38GBB6</accession>
<dbReference type="SUPFAM" id="SSF55486">
    <property type="entry name" value="Metalloproteases ('zincins'), catalytic domain"/>
    <property type="match status" value="1"/>
</dbReference>
<dbReference type="PANTHER" id="PTHR45726">
    <property type="entry name" value="LEUKOTRIENE A-4 HYDROLASE"/>
    <property type="match status" value="1"/>
</dbReference>
<keyword evidence="10" id="KW-1185">Reference proteome</keyword>
<evidence type="ECO:0000256" key="1">
    <source>
        <dbReference type="ARBA" id="ARBA00001947"/>
    </source>
</evidence>
<evidence type="ECO:0000256" key="4">
    <source>
        <dbReference type="ARBA" id="ARBA00022723"/>
    </source>
</evidence>
<evidence type="ECO:0000256" key="5">
    <source>
        <dbReference type="ARBA" id="ARBA00022801"/>
    </source>
</evidence>
<dbReference type="SMART" id="SM01263">
    <property type="entry name" value="Leuk-A4-hydro_C"/>
    <property type="match status" value="1"/>
</dbReference>
<keyword evidence="7" id="KW-0482">Metalloprotease</keyword>
<dbReference type="Pfam" id="PF01433">
    <property type="entry name" value="Peptidase_M1"/>
    <property type="match status" value="1"/>
</dbReference>
<dbReference type="SUPFAM" id="SSF48371">
    <property type="entry name" value="ARM repeat"/>
    <property type="match status" value="1"/>
</dbReference>
<gene>
    <name evidence="9" type="ORF">KI387_020293</name>
</gene>
<dbReference type="GO" id="GO:0005829">
    <property type="term" value="C:cytosol"/>
    <property type="evidence" value="ECO:0007669"/>
    <property type="project" value="TreeGrafter"/>
</dbReference>
<comment type="caution">
    <text evidence="9">The sequence shown here is derived from an EMBL/GenBank/DDBJ whole genome shotgun (WGS) entry which is preliminary data.</text>
</comment>
<dbReference type="OMA" id="RICIKAR"/>
<comment type="similarity">
    <text evidence="2">Belongs to the peptidase M1 family.</text>
</comment>
<reference evidence="9 10" key="1">
    <citation type="journal article" date="2021" name="Nat. Plants">
        <title>The Taxus genome provides insights into paclitaxel biosynthesis.</title>
        <authorList>
            <person name="Xiong X."/>
            <person name="Gou J."/>
            <person name="Liao Q."/>
            <person name="Li Y."/>
            <person name="Zhou Q."/>
            <person name="Bi G."/>
            <person name="Li C."/>
            <person name="Du R."/>
            <person name="Wang X."/>
            <person name="Sun T."/>
            <person name="Guo L."/>
            <person name="Liang H."/>
            <person name="Lu P."/>
            <person name="Wu Y."/>
            <person name="Zhang Z."/>
            <person name="Ro D.K."/>
            <person name="Shang Y."/>
            <person name="Huang S."/>
            <person name="Yan J."/>
        </authorList>
    </citation>
    <scope>NUCLEOTIDE SEQUENCE [LARGE SCALE GENOMIC DNA]</scope>
    <source>
        <strain evidence="9">Ta-2019</strain>
    </source>
</reference>
<evidence type="ECO:0000256" key="7">
    <source>
        <dbReference type="ARBA" id="ARBA00023049"/>
    </source>
</evidence>
<evidence type="ECO:0000313" key="10">
    <source>
        <dbReference type="Proteomes" id="UP000824469"/>
    </source>
</evidence>